<sequence>MKKRIYSLLIFQPNQVSPNVFKMGVDLQTMFFCIPFDVQKSKYGNYIIFKDLNQFLFKQINSDTTLNLDVFSKQDNFDFNITLYTTSNYTQNSIIRHLNVKMDIQQYKVLSFEVDNQWIFIGQNNRFAYIEIPQKSFQGPIQSIHLLQQQIYQKNDFYVKVRQMSLQSKLIQQNNYNNVQFLYGINIDAAFFQKQNLFIFLTQKQLIFVMPNMKTHSFKINFLLGIDQDFDFSKCSIFHHKNCPIAYIHCKQFQKIQEISYKVVPNTFEIVNFSQKNIYNLPTQQFGDIQQIILNDDIDCENIENKFFMLSKYDSYYQESFISYASTQGNNIKIQLRIDAKTMGMRFLIVQNISVKSFFLEGKIQFNLIGIIQENQVIFLRINQQNQILQKIYEQKNKQKIQTIDLFNIDQQKDDILIIKYILQYINSDSVLLQTKINIQNTNNTITFLNKKKVLAIYKHYKMCSYYVNNPILYFENQNKHFPQYLARFCVFQQKSLGEYEADFSYSYQLVLYSYSNNYNYYAQSIIQLPYFNRKPSRVFFYKKIQEEQEEEDKINILITSYINLFVDYYLYKEYKLEFYFKKPQKFVISKKNIDIYAVNNHFSNTTKINYYLIDYQADIKQQKSIFIYFYFTLCFFMALFYFIPIFAWIFNNYSEQKQRKKTEKEKKNNTKCNKKNKIRKKSKLQIDQQKEEDKEKQKETIQNR</sequence>
<name>G0QJN3_ICHMU</name>
<feature type="region of interest" description="Disordered" evidence="1">
    <location>
        <begin position="660"/>
        <end position="705"/>
    </location>
</feature>
<proteinExistence type="predicted"/>
<dbReference type="EMBL" id="GL983075">
    <property type="protein sequence ID" value="EGR34570.1"/>
    <property type="molecule type" value="Genomic_DNA"/>
</dbReference>
<dbReference type="AlphaFoldDB" id="G0QJN3"/>
<keyword evidence="4" id="KW-1185">Reference proteome</keyword>
<feature type="compositionally biased region" description="Basic and acidic residues" evidence="1">
    <location>
        <begin position="689"/>
        <end position="705"/>
    </location>
</feature>
<dbReference type="GeneID" id="14910765"/>
<dbReference type="Proteomes" id="UP000008983">
    <property type="component" value="Unassembled WGS sequence"/>
</dbReference>
<reference evidence="3 4" key="1">
    <citation type="submission" date="2011-07" db="EMBL/GenBank/DDBJ databases">
        <authorList>
            <person name="Coyne R."/>
            <person name="Brami D."/>
            <person name="Johnson J."/>
            <person name="Hostetler J."/>
            <person name="Hannick L."/>
            <person name="Clark T."/>
            <person name="Cassidy-Hanley D."/>
            <person name="Inman J."/>
        </authorList>
    </citation>
    <scope>NUCLEOTIDE SEQUENCE [LARGE SCALE GENOMIC DNA]</scope>
    <source>
        <strain evidence="3 4">G5</strain>
    </source>
</reference>
<evidence type="ECO:0000313" key="4">
    <source>
        <dbReference type="Proteomes" id="UP000008983"/>
    </source>
</evidence>
<keyword evidence="2" id="KW-0812">Transmembrane</keyword>
<keyword evidence="2" id="KW-0472">Membrane</keyword>
<evidence type="ECO:0008006" key="5">
    <source>
        <dbReference type="Google" id="ProtNLM"/>
    </source>
</evidence>
<evidence type="ECO:0000256" key="2">
    <source>
        <dbReference type="SAM" id="Phobius"/>
    </source>
</evidence>
<feature type="transmembrane region" description="Helical" evidence="2">
    <location>
        <begin position="626"/>
        <end position="651"/>
    </location>
</feature>
<gene>
    <name evidence="3" type="ORF">IMG5_006880</name>
</gene>
<dbReference type="OrthoDB" id="10672935at2759"/>
<organism evidence="3 4">
    <name type="scientific">Ichthyophthirius multifiliis</name>
    <name type="common">White spot disease agent</name>
    <name type="synonym">Ich</name>
    <dbReference type="NCBI Taxonomy" id="5932"/>
    <lineage>
        <taxon>Eukaryota</taxon>
        <taxon>Sar</taxon>
        <taxon>Alveolata</taxon>
        <taxon>Ciliophora</taxon>
        <taxon>Intramacronucleata</taxon>
        <taxon>Oligohymenophorea</taxon>
        <taxon>Hymenostomatida</taxon>
        <taxon>Ophryoglenina</taxon>
        <taxon>Ichthyophthirius</taxon>
    </lineage>
</organism>
<accession>G0QJN3</accession>
<dbReference type="RefSeq" id="XP_004039874.1">
    <property type="nucleotide sequence ID" value="XM_004039826.1"/>
</dbReference>
<dbReference type="InParanoid" id="G0QJN3"/>
<keyword evidence="2" id="KW-1133">Transmembrane helix</keyword>
<evidence type="ECO:0000313" key="3">
    <source>
        <dbReference type="EMBL" id="EGR34570.1"/>
    </source>
</evidence>
<dbReference type="eggNOG" id="ENOG502R2M0">
    <property type="taxonomic scope" value="Eukaryota"/>
</dbReference>
<evidence type="ECO:0000256" key="1">
    <source>
        <dbReference type="SAM" id="MobiDB-lite"/>
    </source>
</evidence>
<feature type="compositionally biased region" description="Basic residues" evidence="1">
    <location>
        <begin position="673"/>
        <end position="684"/>
    </location>
</feature>
<protein>
    <recommendedName>
        <fullName evidence="5">Transmembrane protein</fullName>
    </recommendedName>
</protein>